<keyword evidence="4" id="KW-1185">Reference proteome</keyword>
<dbReference type="InterPro" id="IPR036056">
    <property type="entry name" value="Fibrinogen-like_C"/>
</dbReference>
<dbReference type="SUPFAM" id="SSF56496">
    <property type="entry name" value="Fibrinogen C-terminal domain-like"/>
    <property type="match status" value="1"/>
</dbReference>
<dbReference type="Gene3D" id="3.90.215.10">
    <property type="entry name" value="Gamma Fibrinogen, chain A, domain 1"/>
    <property type="match status" value="1"/>
</dbReference>
<gene>
    <name evidence="3" type="ORF">MCOR_57916</name>
</gene>
<dbReference type="AlphaFoldDB" id="A0A6J8F2E3"/>
<dbReference type="PROSITE" id="PS00514">
    <property type="entry name" value="FIBRINOGEN_C_1"/>
    <property type="match status" value="1"/>
</dbReference>
<evidence type="ECO:0000313" key="4">
    <source>
        <dbReference type="Proteomes" id="UP000507470"/>
    </source>
</evidence>
<organism evidence="3 4">
    <name type="scientific">Mytilus coruscus</name>
    <name type="common">Sea mussel</name>
    <dbReference type="NCBI Taxonomy" id="42192"/>
    <lineage>
        <taxon>Eukaryota</taxon>
        <taxon>Metazoa</taxon>
        <taxon>Spiralia</taxon>
        <taxon>Lophotrochozoa</taxon>
        <taxon>Mollusca</taxon>
        <taxon>Bivalvia</taxon>
        <taxon>Autobranchia</taxon>
        <taxon>Pteriomorphia</taxon>
        <taxon>Mytilida</taxon>
        <taxon>Mytiloidea</taxon>
        <taxon>Mytilidae</taxon>
        <taxon>Mytilinae</taxon>
        <taxon>Mytilus</taxon>
    </lineage>
</organism>
<dbReference type="SMART" id="SM00186">
    <property type="entry name" value="FBG"/>
    <property type="match status" value="1"/>
</dbReference>
<feature type="domain" description="Fibrinogen C-terminal" evidence="2">
    <location>
        <begin position="38"/>
        <end position="239"/>
    </location>
</feature>
<protein>
    <submittedName>
        <fullName evidence="3">Angiopoietin-related protein 2,Angiopoietin-1</fullName>
    </submittedName>
</protein>
<evidence type="ECO:0000313" key="3">
    <source>
        <dbReference type="EMBL" id="CAC5426183.1"/>
    </source>
</evidence>
<dbReference type="GO" id="GO:0005615">
    <property type="term" value="C:extracellular space"/>
    <property type="evidence" value="ECO:0007669"/>
    <property type="project" value="TreeGrafter"/>
</dbReference>
<dbReference type="Proteomes" id="UP000507470">
    <property type="component" value="Unassembled WGS sequence"/>
</dbReference>
<dbReference type="InterPro" id="IPR002181">
    <property type="entry name" value="Fibrinogen_a/b/g_C_dom"/>
</dbReference>
<dbReference type="EMBL" id="CACVKT020010403">
    <property type="protein sequence ID" value="CAC5426183.1"/>
    <property type="molecule type" value="Genomic_DNA"/>
</dbReference>
<keyword evidence="1" id="KW-1015">Disulfide bond</keyword>
<accession>A0A6J8F2E3</accession>
<dbReference type="Pfam" id="PF00147">
    <property type="entry name" value="Fibrinogen_C"/>
    <property type="match status" value="1"/>
</dbReference>
<name>A0A6J8F2E3_MYTCO</name>
<dbReference type="PANTHER" id="PTHR19143">
    <property type="entry name" value="FIBRINOGEN/TENASCIN/ANGIOPOEITIN"/>
    <property type="match status" value="1"/>
</dbReference>
<dbReference type="PROSITE" id="PS51406">
    <property type="entry name" value="FIBRINOGEN_C_2"/>
    <property type="match status" value="1"/>
</dbReference>
<dbReference type="InterPro" id="IPR020837">
    <property type="entry name" value="Fibrinogen_CS"/>
</dbReference>
<dbReference type="InterPro" id="IPR014716">
    <property type="entry name" value="Fibrinogen_a/b/g_C_1"/>
</dbReference>
<sequence length="239" mass="27481">MCINRNPSNTFGRRTEEERHLLCGFYCTEGSLCNRNLDCGHTYPSECADISFQKDGVYNVYPKGADYPKPAYCVIRNGIKWTVIHRRFDGSVNFSRNWEEYKQGFGNVKGAYWLGNEAIHLISTNGKHKLHIDLELRNGSRFYADYSLFKLNNESSQYLLNVTGYSGTAGDSMDNDTLDGRANGYNCARKFQSGWWFALCNFSDLNGNFTKYVPGVLQKWYMNLHYAAIIQSEMMITKY</sequence>
<proteinExistence type="predicted"/>
<evidence type="ECO:0000259" key="2">
    <source>
        <dbReference type="PROSITE" id="PS51406"/>
    </source>
</evidence>
<dbReference type="InterPro" id="IPR050373">
    <property type="entry name" value="Fibrinogen_C-term_domain"/>
</dbReference>
<reference evidence="3 4" key="1">
    <citation type="submission" date="2020-06" db="EMBL/GenBank/DDBJ databases">
        <authorList>
            <person name="Li R."/>
            <person name="Bekaert M."/>
        </authorList>
    </citation>
    <scope>NUCLEOTIDE SEQUENCE [LARGE SCALE GENOMIC DNA]</scope>
    <source>
        <strain evidence="4">wild</strain>
    </source>
</reference>
<evidence type="ECO:0000256" key="1">
    <source>
        <dbReference type="ARBA" id="ARBA00023157"/>
    </source>
</evidence>
<dbReference type="OrthoDB" id="6071153at2759"/>